<name>A0A3S4NRA2_PSEFL</name>
<comment type="similarity">
    <text evidence="1">Belongs to the 'phage' integrase family.</text>
</comment>
<dbReference type="GO" id="GO:0003677">
    <property type="term" value="F:DNA binding"/>
    <property type="evidence" value="ECO:0007669"/>
    <property type="project" value="UniProtKB-KW"/>
</dbReference>
<gene>
    <name evidence="6" type="ORF">NCTC9428_00693</name>
</gene>
<dbReference type="RefSeq" id="WP_232013061.1">
    <property type="nucleotide sequence ID" value="NZ_LR134318.1"/>
</dbReference>
<dbReference type="SUPFAM" id="SSF56349">
    <property type="entry name" value="DNA breaking-rejoining enzymes"/>
    <property type="match status" value="1"/>
</dbReference>
<dbReference type="Gene3D" id="1.10.150.130">
    <property type="match status" value="1"/>
</dbReference>
<evidence type="ECO:0000256" key="3">
    <source>
        <dbReference type="ARBA" id="ARBA00023125"/>
    </source>
</evidence>
<dbReference type="AlphaFoldDB" id="A0A3S4NRA2"/>
<dbReference type="InterPro" id="IPR013762">
    <property type="entry name" value="Integrase-like_cat_sf"/>
</dbReference>
<organism evidence="6 7">
    <name type="scientific">Pseudomonas fluorescens</name>
    <dbReference type="NCBI Taxonomy" id="294"/>
    <lineage>
        <taxon>Bacteria</taxon>
        <taxon>Pseudomonadati</taxon>
        <taxon>Pseudomonadota</taxon>
        <taxon>Gammaproteobacteria</taxon>
        <taxon>Pseudomonadales</taxon>
        <taxon>Pseudomonadaceae</taxon>
        <taxon>Pseudomonas</taxon>
    </lineage>
</organism>
<dbReference type="InterPro" id="IPR011010">
    <property type="entry name" value="DNA_brk_join_enz"/>
</dbReference>
<dbReference type="PROSITE" id="PS51898">
    <property type="entry name" value="TYR_RECOMBINASE"/>
    <property type="match status" value="1"/>
</dbReference>
<accession>A0A3S4NRA2</accession>
<dbReference type="PANTHER" id="PTHR30349">
    <property type="entry name" value="PHAGE INTEGRASE-RELATED"/>
    <property type="match status" value="1"/>
</dbReference>
<reference evidence="6 7" key="1">
    <citation type="submission" date="2018-12" db="EMBL/GenBank/DDBJ databases">
        <authorList>
            <consortium name="Pathogen Informatics"/>
        </authorList>
    </citation>
    <scope>NUCLEOTIDE SEQUENCE [LARGE SCALE GENOMIC DNA]</scope>
    <source>
        <strain evidence="6 7">NCTC9428</strain>
    </source>
</reference>
<keyword evidence="3" id="KW-0238">DNA-binding</keyword>
<dbReference type="InterPro" id="IPR010998">
    <property type="entry name" value="Integrase_recombinase_N"/>
</dbReference>
<evidence type="ECO:0000313" key="6">
    <source>
        <dbReference type="EMBL" id="VEF08166.1"/>
    </source>
</evidence>
<dbReference type="PANTHER" id="PTHR30349:SF41">
    <property type="entry name" value="INTEGRASE_RECOMBINASE PROTEIN MJ0367-RELATED"/>
    <property type="match status" value="1"/>
</dbReference>
<dbReference type="Pfam" id="PF00589">
    <property type="entry name" value="Phage_integrase"/>
    <property type="match status" value="1"/>
</dbReference>
<dbReference type="Proteomes" id="UP000281909">
    <property type="component" value="Chromosome"/>
</dbReference>
<feature type="domain" description="Tyr recombinase" evidence="5">
    <location>
        <begin position="297"/>
        <end position="493"/>
    </location>
</feature>
<proteinExistence type="inferred from homology"/>
<dbReference type="Gene3D" id="1.10.443.10">
    <property type="entry name" value="Intergrase catalytic core"/>
    <property type="match status" value="1"/>
</dbReference>
<evidence type="ECO:0000313" key="7">
    <source>
        <dbReference type="Proteomes" id="UP000281909"/>
    </source>
</evidence>
<dbReference type="EMBL" id="LR134318">
    <property type="protein sequence ID" value="VEF08166.1"/>
    <property type="molecule type" value="Genomic_DNA"/>
</dbReference>
<protein>
    <submittedName>
        <fullName evidence="6">Putative phage integrase</fullName>
    </submittedName>
</protein>
<keyword evidence="2" id="KW-0229">DNA integration</keyword>
<dbReference type="GO" id="GO:0015074">
    <property type="term" value="P:DNA integration"/>
    <property type="evidence" value="ECO:0007669"/>
    <property type="project" value="UniProtKB-KW"/>
</dbReference>
<dbReference type="InterPro" id="IPR050090">
    <property type="entry name" value="Tyrosine_recombinase_XerCD"/>
</dbReference>
<keyword evidence="4" id="KW-0233">DNA recombination</keyword>
<sequence length="499" mass="54698">MMTNSKLYPVTSAVTNSALTLRPTTRLAKPYHYRRNGIYYLRLRETGSTTQATSVSLKTSDRKAAMDASRRLAETIKSFHLDHPEATWSELREHLLWVAEGLLSCSHDVHSLRDWGDLYEDVRTNLTEIAATMSLNVDQHEHVTKAKDVMAAAQVRLQGDSVPLVKIIRDLEADPKSVLKHVSDVSLSTSVKSPAMTFEALSVLYLADRAQDQKASTLKETKVCHGTLSASLGSLDLRNHSREDLVALRDRLSEGRMPSTVNKLLVKLSAVLTWAKDNGHLVNTYDKKLKLTKGLESTRKAFSQAQVSTLMAYANSLPETSWKRWMLSLGIITGGRLNEISQLCVGDIQTLDSGVTVIHINEVGEGKSIKNKRSERLVPLTDGAYGFDLAAFLRYVESCKRSGSLALAQIGYKTAGEWANQQAIPAALGDSFTAGLTFHSLRHSLASLMQVKGVPVVHAQAVMGHASGTITFDTYGSGVPVEVIAEMLRGLLDGSRVDL</sequence>
<dbReference type="InterPro" id="IPR002104">
    <property type="entry name" value="Integrase_catalytic"/>
</dbReference>
<dbReference type="GO" id="GO:0006310">
    <property type="term" value="P:DNA recombination"/>
    <property type="evidence" value="ECO:0007669"/>
    <property type="project" value="UniProtKB-KW"/>
</dbReference>
<evidence type="ECO:0000256" key="2">
    <source>
        <dbReference type="ARBA" id="ARBA00022908"/>
    </source>
</evidence>
<evidence type="ECO:0000256" key="4">
    <source>
        <dbReference type="ARBA" id="ARBA00023172"/>
    </source>
</evidence>
<evidence type="ECO:0000259" key="5">
    <source>
        <dbReference type="PROSITE" id="PS51898"/>
    </source>
</evidence>
<evidence type="ECO:0000256" key="1">
    <source>
        <dbReference type="ARBA" id="ARBA00008857"/>
    </source>
</evidence>